<keyword evidence="8" id="KW-1185">Reference proteome</keyword>
<dbReference type="Pfam" id="PF00096">
    <property type="entry name" value="zf-C2H2"/>
    <property type="match status" value="3"/>
</dbReference>
<dbReference type="AlphaFoldDB" id="A0AAD2D6Q8"/>
<keyword evidence="2" id="KW-0677">Repeat</keyword>
<dbReference type="Proteomes" id="UP001295684">
    <property type="component" value="Unassembled WGS sequence"/>
</dbReference>
<proteinExistence type="predicted"/>
<dbReference type="SMART" id="SM00355">
    <property type="entry name" value="ZnF_C2H2"/>
    <property type="match status" value="3"/>
</dbReference>
<dbReference type="EMBL" id="CAMPGE010023667">
    <property type="protein sequence ID" value="CAI2381578.1"/>
    <property type="molecule type" value="Genomic_DNA"/>
</dbReference>
<dbReference type="PANTHER" id="PTHR23235:SF120">
    <property type="entry name" value="KRUPPEL-LIKE FACTOR 15"/>
    <property type="match status" value="1"/>
</dbReference>
<dbReference type="GO" id="GO:0000981">
    <property type="term" value="F:DNA-binding transcription factor activity, RNA polymerase II-specific"/>
    <property type="evidence" value="ECO:0007669"/>
    <property type="project" value="TreeGrafter"/>
</dbReference>
<evidence type="ECO:0000256" key="1">
    <source>
        <dbReference type="ARBA" id="ARBA00022723"/>
    </source>
</evidence>
<evidence type="ECO:0000256" key="3">
    <source>
        <dbReference type="ARBA" id="ARBA00022771"/>
    </source>
</evidence>
<reference evidence="7" key="1">
    <citation type="submission" date="2023-07" db="EMBL/GenBank/DDBJ databases">
        <authorList>
            <consortium name="AG Swart"/>
            <person name="Singh M."/>
            <person name="Singh A."/>
            <person name="Seah K."/>
            <person name="Emmerich C."/>
        </authorList>
    </citation>
    <scope>NUCLEOTIDE SEQUENCE</scope>
    <source>
        <strain evidence="7">DP1</strain>
    </source>
</reference>
<feature type="domain" description="C2H2-type" evidence="6">
    <location>
        <begin position="196"/>
        <end position="223"/>
    </location>
</feature>
<dbReference type="PROSITE" id="PS50157">
    <property type="entry name" value="ZINC_FINGER_C2H2_2"/>
    <property type="match status" value="3"/>
</dbReference>
<dbReference type="GO" id="GO:0008270">
    <property type="term" value="F:zinc ion binding"/>
    <property type="evidence" value="ECO:0007669"/>
    <property type="project" value="UniProtKB-KW"/>
</dbReference>
<keyword evidence="4" id="KW-0862">Zinc</keyword>
<keyword evidence="3 5" id="KW-0863">Zinc-finger</keyword>
<comment type="caution">
    <text evidence="7">The sequence shown here is derived from an EMBL/GenBank/DDBJ whole genome shotgun (WGS) entry which is preliminary data.</text>
</comment>
<dbReference type="GO" id="GO:0000978">
    <property type="term" value="F:RNA polymerase II cis-regulatory region sequence-specific DNA binding"/>
    <property type="evidence" value="ECO:0007669"/>
    <property type="project" value="TreeGrafter"/>
</dbReference>
<organism evidence="7 8">
    <name type="scientific">Euplotes crassus</name>
    <dbReference type="NCBI Taxonomy" id="5936"/>
    <lineage>
        <taxon>Eukaryota</taxon>
        <taxon>Sar</taxon>
        <taxon>Alveolata</taxon>
        <taxon>Ciliophora</taxon>
        <taxon>Intramacronucleata</taxon>
        <taxon>Spirotrichea</taxon>
        <taxon>Hypotrichia</taxon>
        <taxon>Euplotida</taxon>
        <taxon>Euplotidae</taxon>
        <taxon>Moneuplotes</taxon>
    </lineage>
</organism>
<sequence length="253" mass="29329">MQTFNIPHIDNKEDMKTMSMKLKDTKQVSDWLSYFPAQSNEKLFQLPLPSKDESKVPEITKISAPQPMITLPTPSTLSYSSDPSVYCNCRDPEMYQTDLQKGSKIEDLTKSNGISFEAEVSYNKKTGRSRRSLICNYPGCGMKFTKSWNLLDHSRSHTGERPYACTLCNLRFTQKGNLNKHMKVHSNLSIESRKIYKCDHCDRKYTEKFNLNVHMRKHKGVKVEVRKKAKRRTPAQPHQDSKRFQNKLLNISC</sequence>
<feature type="domain" description="C2H2-type" evidence="6">
    <location>
        <begin position="163"/>
        <end position="190"/>
    </location>
</feature>
<evidence type="ECO:0000313" key="8">
    <source>
        <dbReference type="Proteomes" id="UP001295684"/>
    </source>
</evidence>
<accession>A0AAD2D6Q8</accession>
<dbReference type="PROSITE" id="PS00028">
    <property type="entry name" value="ZINC_FINGER_C2H2_1"/>
    <property type="match status" value="3"/>
</dbReference>
<feature type="domain" description="C2H2-type" evidence="6">
    <location>
        <begin position="133"/>
        <end position="162"/>
    </location>
</feature>
<dbReference type="FunFam" id="3.30.160.60:FF:000912">
    <property type="entry name" value="Zinc finger protein 660"/>
    <property type="match status" value="1"/>
</dbReference>
<evidence type="ECO:0000259" key="6">
    <source>
        <dbReference type="PROSITE" id="PS50157"/>
    </source>
</evidence>
<evidence type="ECO:0000256" key="2">
    <source>
        <dbReference type="ARBA" id="ARBA00022737"/>
    </source>
</evidence>
<dbReference type="InterPro" id="IPR013087">
    <property type="entry name" value="Znf_C2H2_type"/>
</dbReference>
<dbReference type="Gene3D" id="3.30.160.60">
    <property type="entry name" value="Classic Zinc Finger"/>
    <property type="match status" value="3"/>
</dbReference>
<dbReference type="FunFam" id="3.30.160.60:FF:000100">
    <property type="entry name" value="Zinc finger 45-like"/>
    <property type="match status" value="1"/>
</dbReference>
<evidence type="ECO:0000256" key="5">
    <source>
        <dbReference type="PROSITE-ProRule" id="PRU00042"/>
    </source>
</evidence>
<gene>
    <name evidence="7" type="ORF">ECRASSUSDP1_LOCUS23035</name>
</gene>
<evidence type="ECO:0000313" key="7">
    <source>
        <dbReference type="EMBL" id="CAI2381578.1"/>
    </source>
</evidence>
<evidence type="ECO:0000256" key="4">
    <source>
        <dbReference type="ARBA" id="ARBA00022833"/>
    </source>
</evidence>
<name>A0AAD2D6Q8_EUPCR</name>
<protein>
    <recommendedName>
        <fullName evidence="6">C2H2-type domain-containing protein</fullName>
    </recommendedName>
</protein>
<keyword evidence="1" id="KW-0479">Metal-binding</keyword>
<dbReference type="SUPFAM" id="SSF57667">
    <property type="entry name" value="beta-beta-alpha zinc fingers"/>
    <property type="match status" value="2"/>
</dbReference>
<dbReference type="PANTHER" id="PTHR23235">
    <property type="entry name" value="KRUEPPEL-LIKE TRANSCRIPTION FACTOR"/>
    <property type="match status" value="1"/>
</dbReference>
<dbReference type="InterPro" id="IPR036236">
    <property type="entry name" value="Znf_C2H2_sf"/>
</dbReference>